<evidence type="ECO:0000256" key="3">
    <source>
        <dbReference type="ARBA" id="ARBA00022833"/>
    </source>
</evidence>
<dbReference type="EMBL" id="CP157483">
    <property type="protein sequence ID" value="XBO45177.1"/>
    <property type="molecule type" value="Genomic_DNA"/>
</dbReference>
<accession>A0AAU7JY09</accession>
<dbReference type="SUPFAM" id="SSF57716">
    <property type="entry name" value="Glucocorticoid receptor-like (DNA-binding domain)"/>
    <property type="match status" value="1"/>
</dbReference>
<evidence type="ECO:0000256" key="2">
    <source>
        <dbReference type="ARBA" id="ARBA00022771"/>
    </source>
</evidence>
<dbReference type="AlphaFoldDB" id="A0AAU7JY09"/>
<protein>
    <submittedName>
        <fullName evidence="6">TraR/DksA C4-type zinc finger protein</fullName>
    </submittedName>
</protein>
<gene>
    <name evidence="6" type="ORF">ABEG17_07535</name>
</gene>
<dbReference type="Gene3D" id="1.20.120.910">
    <property type="entry name" value="DksA, coiled-coil domain"/>
    <property type="match status" value="1"/>
</dbReference>
<sequence length="120" mass="12508">MTSPARDALARELLAADRAATLVRLGDLEADVALIVEASEGSNADDEHDPEGATIAFERAQTSALAASAVAHLREVTAAEGRLLDGTYGVCEVCGDAIPDARLEARPTARTCVTHAARPR</sequence>
<name>A0AAU7JY09_9MICO</name>
<evidence type="ECO:0000256" key="1">
    <source>
        <dbReference type="ARBA" id="ARBA00022723"/>
    </source>
</evidence>
<dbReference type="InterPro" id="IPR000962">
    <property type="entry name" value="Znf_DskA_TraR"/>
</dbReference>
<dbReference type="Pfam" id="PF01258">
    <property type="entry name" value="zf-dskA_traR"/>
    <property type="match status" value="1"/>
</dbReference>
<feature type="zinc finger region" description="dksA C4-type" evidence="4">
    <location>
        <begin position="91"/>
        <end position="115"/>
    </location>
</feature>
<feature type="domain" description="Zinc finger DksA/TraR C4-type" evidence="5">
    <location>
        <begin position="86"/>
        <end position="113"/>
    </location>
</feature>
<dbReference type="GO" id="GO:0008270">
    <property type="term" value="F:zinc ion binding"/>
    <property type="evidence" value="ECO:0007669"/>
    <property type="project" value="UniProtKB-KW"/>
</dbReference>
<dbReference type="PROSITE" id="PS51128">
    <property type="entry name" value="ZF_DKSA_2"/>
    <property type="match status" value="1"/>
</dbReference>
<evidence type="ECO:0000256" key="4">
    <source>
        <dbReference type="PROSITE-ProRule" id="PRU00510"/>
    </source>
</evidence>
<dbReference type="PANTHER" id="PTHR33823:SF4">
    <property type="entry name" value="GENERAL STRESS PROTEIN 16O"/>
    <property type="match status" value="1"/>
</dbReference>
<keyword evidence="3" id="KW-0862">Zinc</keyword>
<organism evidence="6">
    <name type="scientific">Pedococcus sp. KACC 23699</name>
    <dbReference type="NCBI Taxonomy" id="3149228"/>
    <lineage>
        <taxon>Bacteria</taxon>
        <taxon>Bacillati</taxon>
        <taxon>Actinomycetota</taxon>
        <taxon>Actinomycetes</taxon>
        <taxon>Micrococcales</taxon>
        <taxon>Intrasporangiaceae</taxon>
        <taxon>Pedococcus</taxon>
    </lineage>
</organism>
<keyword evidence="2" id="KW-0863">Zinc-finger</keyword>
<reference evidence="6" key="1">
    <citation type="submission" date="2024-05" db="EMBL/GenBank/DDBJ databases">
        <authorList>
            <person name="Kim S."/>
            <person name="Heo J."/>
            <person name="Choi H."/>
            <person name="Choi Y."/>
            <person name="Kwon S.-W."/>
            <person name="Kim Y."/>
        </authorList>
    </citation>
    <scope>NUCLEOTIDE SEQUENCE</scope>
    <source>
        <strain evidence="6">KACC 23699</strain>
    </source>
</reference>
<proteinExistence type="predicted"/>
<dbReference type="RefSeq" id="WP_406832665.1">
    <property type="nucleotide sequence ID" value="NZ_CP157483.1"/>
</dbReference>
<dbReference type="PANTHER" id="PTHR33823">
    <property type="entry name" value="RNA POLYMERASE-BINDING TRANSCRIPTION FACTOR DKSA-RELATED"/>
    <property type="match status" value="1"/>
</dbReference>
<keyword evidence="1" id="KW-0479">Metal-binding</keyword>
<evidence type="ECO:0000313" key="6">
    <source>
        <dbReference type="EMBL" id="XBO45177.1"/>
    </source>
</evidence>
<evidence type="ECO:0000259" key="5">
    <source>
        <dbReference type="Pfam" id="PF01258"/>
    </source>
</evidence>